<dbReference type="InterPro" id="IPR036388">
    <property type="entry name" value="WH-like_DNA-bd_sf"/>
</dbReference>
<name>X1AH57_9ZZZZ</name>
<dbReference type="InterPro" id="IPR022689">
    <property type="entry name" value="Iron_dep_repressor"/>
</dbReference>
<evidence type="ECO:0000313" key="6">
    <source>
        <dbReference type="EMBL" id="GAG81915.1"/>
    </source>
</evidence>
<evidence type="ECO:0000256" key="1">
    <source>
        <dbReference type="ARBA" id="ARBA00007871"/>
    </source>
</evidence>
<sequence>MSNEKEIRISDFPESYQMYLKRIHQVSRKKRGGWATNKEVAESLEVEPPSISEMLHKLKKRNLINWTPRKAIRLTKKGKQIANQLIEIEALLNDFFGKVLKIEDKPLVEKISCEIEHHITEKVKESLKNFLSSY</sequence>
<feature type="non-terminal residue" evidence="6">
    <location>
        <position position="134"/>
    </location>
</feature>
<evidence type="ECO:0000256" key="3">
    <source>
        <dbReference type="ARBA" id="ARBA00023125"/>
    </source>
</evidence>
<dbReference type="GO" id="GO:0046983">
    <property type="term" value="F:protein dimerization activity"/>
    <property type="evidence" value="ECO:0007669"/>
    <property type="project" value="InterPro"/>
</dbReference>
<gene>
    <name evidence="6" type="ORF">S01H4_26078</name>
</gene>
<reference evidence="6" key="1">
    <citation type="journal article" date="2014" name="Front. Microbiol.">
        <title>High frequency of phylogenetically diverse reductive dehalogenase-homologous genes in deep subseafloor sedimentary metagenomes.</title>
        <authorList>
            <person name="Kawai M."/>
            <person name="Futagami T."/>
            <person name="Toyoda A."/>
            <person name="Takaki Y."/>
            <person name="Nishi S."/>
            <person name="Hori S."/>
            <person name="Arai W."/>
            <person name="Tsubouchi T."/>
            <person name="Morono Y."/>
            <person name="Uchiyama I."/>
            <person name="Ito T."/>
            <person name="Fujiyama A."/>
            <person name="Inagaki F."/>
            <person name="Takami H."/>
        </authorList>
    </citation>
    <scope>NUCLEOTIDE SEQUENCE</scope>
    <source>
        <strain evidence="6">Expedition CK06-06</strain>
    </source>
</reference>
<organism evidence="6">
    <name type="scientific">marine sediment metagenome</name>
    <dbReference type="NCBI Taxonomy" id="412755"/>
    <lineage>
        <taxon>unclassified sequences</taxon>
        <taxon>metagenomes</taxon>
        <taxon>ecological metagenomes</taxon>
    </lineage>
</organism>
<dbReference type="Pfam" id="PF02742">
    <property type="entry name" value="Fe_dep_repr_C"/>
    <property type="match status" value="1"/>
</dbReference>
<dbReference type="InterPro" id="IPR050536">
    <property type="entry name" value="DtxR_MntR_Metal-Reg"/>
</dbReference>
<dbReference type="PANTHER" id="PTHR33238">
    <property type="entry name" value="IRON (METAL) DEPENDENT REPRESSOR, DTXR FAMILY"/>
    <property type="match status" value="1"/>
</dbReference>
<evidence type="ECO:0000259" key="5">
    <source>
        <dbReference type="PROSITE" id="PS50944"/>
    </source>
</evidence>
<dbReference type="AlphaFoldDB" id="X1AH57"/>
<comment type="similarity">
    <text evidence="1">Belongs to the DtxR/MntR family.</text>
</comment>
<keyword evidence="3" id="KW-0238">DNA-binding</keyword>
<dbReference type="GO" id="GO:0046914">
    <property type="term" value="F:transition metal ion binding"/>
    <property type="evidence" value="ECO:0007669"/>
    <property type="project" value="InterPro"/>
</dbReference>
<dbReference type="InterPro" id="IPR022687">
    <property type="entry name" value="HTH_DTXR"/>
</dbReference>
<keyword evidence="2" id="KW-0805">Transcription regulation</keyword>
<feature type="domain" description="HTH dtxR-type" evidence="5">
    <location>
        <begin position="12"/>
        <end position="75"/>
    </location>
</feature>
<evidence type="ECO:0000256" key="4">
    <source>
        <dbReference type="ARBA" id="ARBA00023163"/>
    </source>
</evidence>
<dbReference type="InterPro" id="IPR036390">
    <property type="entry name" value="WH_DNA-bd_sf"/>
</dbReference>
<dbReference type="SUPFAM" id="SSF46785">
    <property type="entry name" value="Winged helix' DNA-binding domain"/>
    <property type="match status" value="1"/>
</dbReference>
<dbReference type="PANTHER" id="PTHR33238:SF7">
    <property type="entry name" value="IRON-DEPENDENT TRANSCRIPTIONAL REGULATOR"/>
    <property type="match status" value="1"/>
</dbReference>
<accession>X1AH57</accession>
<dbReference type="EMBL" id="BART01012513">
    <property type="protein sequence ID" value="GAG81915.1"/>
    <property type="molecule type" value="Genomic_DNA"/>
</dbReference>
<dbReference type="PROSITE" id="PS50944">
    <property type="entry name" value="HTH_DTXR"/>
    <property type="match status" value="1"/>
</dbReference>
<protein>
    <recommendedName>
        <fullName evidence="5">HTH dtxR-type domain-containing protein</fullName>
    </recommendedName>
</protein>
<dbReference type="GO" id="GO:0003700">
    <property type="term" value="F:DNA-binding transcription factor activity"/>
    <property type="evidence" value="ECO:0007669"/>
    <property type="project" value="InterPro"/>
</dbReference>
<evidence type="ECO:0000256" key="2">
    <source>
        <dbReference type="ARBA" id="ARBA00023015"/>
    </source>
</evidence>
<proteinExistence type="inferred from homology"/>
<dbReference type="InterPro" id="IPR001367">
    <property type="entry name" value="Fe_dep_repressor"/>
</dbReference>
<comment type="caution">
    <text evidence="6">The sequence shown here is derived from an EMBL/GenBank/DDBJ whole genome shotgun (WGS) entry which is preliminary data.</text>
</comment>
<dbReference type="Pfam" id="PF01325">
    <property type="entry name" value="Fe_dep_repress"/>
    <property type="match status" value="1"/>
</dbReference>
<dbReference type="SMART" id="SM00529">
    <property type="entry name" value="HTH_DTXR"/>
    <property type="match status" value="1"/>
</dbReference>
<dbReference type="GO" id="GO:0003677">
    <property type="term" value="F:DNA binding"/>
    <property type="evidence" value="ECO:0007669"/>
    <property type="project" value="UniProtKB-KW"/>
</dbReference>
<keyword evidence="4" id="KW-0804">Transcription</keyword>
<dbReference type="Gene3D" id="1.10.10.10">
    <property type="entry name" value="Winged helix-like DNA-binding domain superfamily/Winged helix DNA-binding domain"/>
    <property type="match status" value="1"/>
</dbReference>